<dbReference type="InterPro" id="IPR043129">
    <property type="entry name" value="ATPase_NBD"/>
</dbReference>
<dbReference type="InterPro" id="IPR052519">
    <property type="entry name" value="Euk-type_GlcNAc_Kinase"/>
</dbReference>
<feature type="domain" description="ATPase BadF/BadG/BcrA/BcrD type" evidence="1">
    <location>
        <begin position="9"/>
        <end position="303"/>
    </location>
</feature>
<keyword evidence="3" id="KW-1185">Reference proteome</keyword>
<dbReference type="SUPFAM" id="SSF53067">
    <property type="entry name" value="Actin-like ATPase domain"/>
    <property type="match status" value="2"/>
</dbReference>
<dbReference type="InterPro" id="IPR002731">
    <property type="entry name" value="ATPase_BadF"/>
</dbReference>
<keyword evidence="2" id="KW-0418">Kinase</keyword>
<reference evidence="3" key="1">
    <citation type="submission" date="2017-07" db="EMBL/GenBank/DDBJ databases">
        <title>Draft genome sequence of Effusibacillus lacus strain skLN1.</title>
        <authorList>
            <person name="Watanabe M."/>
            <person name="Kojima H."/>
            <person name="Fukui M."/>
        </authorList>
    </citation>
    <scope>NUCLEOTIDE SEQUENCE [LARGE SCALE GENOMIC DNA]</scope>
    <source>
        <strain evidence="3">skLN1</strain>
    </source>
</reference>
<dbReference type="Proteomes" id="UP000217785">
    <property type="component" value="Unassembled WGS sequence"/>
</dbReference>
<dbReference type="EMBL" id="BDUF01000063">
    <property type="protein sequence ID" value="GAX90737.1"/>
    <property type="molecule type" value="Genomic_DNA"/>
</dbReference>
<dbReference type="PANTHER" id="PTHR43190">
    <property type="entry name" value="N-ACETYL-D-GLUCOSAMINE KINASE"/>
    <property type="match status" value="1"/>
</dbReference>
<keyword evidence="2" id="KW-0808">Transferase</keyword>
<protein>
    <submittedName>
        <fullName evidence="2">N-acetylglucosamine kinase</fullName>
    </submittedName>
</protein>
<dbReference type="OrthoDB" id="9772633at2"/>
<dbReference type="PANTHER" id="PTHR43190:SF3">
    <property type="entry name" value="N-ACETYL-D-GLUCOSAMINE KINASE"/>
    <property type="match status" value="1"/>
</dbReference>
<proteinExistence type="predicted"/>
<evidence type="ECO:0000259" key="1">
    <source>
        <dbReference type="Pfam" id="PF01869"/>
    </source>
</evidence>
<name>A0A292YI69_9BACL</name>
<organism evidence="2 3">
    <name type="scientific">Effusibacillus lacus</name>
    <dbReference type="NCBI Taxonomy" id="1348429"/>
    <lineage>
        <taxon>Bacteria</taxon>
        <taxon>Bacillati</taxon>
        <taxon>Bacillota</taxon>
        <taxon>Bacilli</taxon>
        <taxon>Bacillales</taxon>
        <taxon>Alicyclobacillaceae</taxon>
        <taxon>Effusibacillus</taxon>
    </lineage>
</organism>
<sequence>MNPIPVLAVDAGATNCRAVLCNEQGEVLGYAHGGACNYQSVGIDSVRETLTSVLSSLVSKDSSLCVQCAVFGLAGLDTENDRVVLEQVVQQALESSKIQADRVLLDNDGMMTLLGAVGHGPGVLVVSGTGSIACGVRDDKLARAGGWGHRVGDEGSGYSIGKAAVIHVLHAYDGREKSSQITKPILAELSLKNEEDLIAWIYGPEFSVDRVAALTPLLCELAENGDWKAISILQKASEELAKAAMAVINRLSLQQEPFDLVLMGGVLSQNSTIREQVIRIIKKECPNVQIISPKYEPVCGGVLRGLMELGISDTKVLERLAKEISVSTVKMKEDGAVVQHRSFITSYWYPD</sequence>
<gene>
    <name evidence="2" type="ORF">EFBL_2378</name>
</gene>
<evidence type="ECO:0000313" key="3">
    <source>
        <dbReference type="Proteomes" id="UP000217785"/>
    </source>
</evidence>
<evidence type="ECO:0000313" key="2">
    <source>
        <dbReference type="EMBL" id="GAX90737.1"/>
    </source>
</evidence>
<dbReference type="Gene3D" id="3.30.420.40">
    <property type="match status" value="2"/>
</dbReference>
<comment type="caution">
    <text evidence="2">The sequence shown here is derived from an EMBL/GenBank/DDBJ whole genome shotgun (WGS) entry which is preliminary data.</text>
</comment>
<dbReference type="GO" id="GO:0016301">
    <property type="term" value="F:kinase activity"/>
    <property type="evidence" value="ECO:0007669"/>
    <property type="project" value="UniProtKB-KW"/>
</dbReference>
<accession>A0A292YI69</accession>
<dbReference type="RefSeq" id="WP_096182461.1">
    <property type="nucleotide sequence ID" value="NZ_BDUF01000063.1"/>
</dbReference>
<dbReference type="Pfam" id="PF01869">
    <property type="entry name" value="BcrAD_BadFG"/>
    <property type="match status" value="1"/>
</dbReference>
<dbReference type="AlphaFoldDB" id="A0A292YI69"/>
<dbReference type="CDD" id="cd24007">
    <property type="entry name" value="ASKHA_NBD_eukNAGK-like"/>
    <property type="match status" value="1"/>
</dbReference>